<reference evidence="2" key="1">
    <citation type="submission" date="2022-01" db="EMBL/GenBank/DDBJ databases">
        <authorList>
            <person name="King R."/>
        </authorList>
    </citation>
    <scope>NUCLEOTIDE SEQUENCE</scope>
</reference>
<dbReference type="Proteomes" id="UP001152799">
    <property type="component" value="Chromosome 11"/>
</dbReference>
<name>A0A9N9ME09_9CUCU</name>
<sequence length="130" mass="15268">MMKLRLFMSPQNILLVVSIILIETVSIVQKEDDMKKVLLDSVRLGQEEALKSAYFDTYKSTPKKPDRMSFFGFVNSLFSILNYKKKYLNVFLGAFKRTNKYACYVREAINENLECSLQCLKYLYKCENFL</sequence>
<evidence type="ECO:0000256" key="1">
    <source>
        <dbReference type="SAM" id="SignalP"/>
    </source>
</evidence>
<accession>A0A9N9ME09</accession>
<dbReference type="EMBL" id="OU892287">
    <property type="protein sequence ID" value="CAG9762413.1"/>
    <property type="molecule type" value="Genomic_DNA"/>
</dbReference>
<dbReference type="OrthoDB" id="10520028at2759"/>
<organism evidence="2 3">
    <name type="scientific">Ceutorhynchus assimilis</name>
    <name type="common">cabbage seed weevil</name>
    <dbReference type="NCBI Taxonomy" id="467358"/>
    <lineage>
        <taxon>Eukaryota</taxon>
        <taxon>Metazoa</taxon>
        <taxon>Ecdysozoa</taxon>
        <taxon>Arthropoda</taxon>
        <taxon>Hexapoda</taxon>
        <taxon>Insecta</taxon>
        <taxon>Pterygota</taxon>
        <taxon>Neoptera</taxon>
        <taxon>Endopterygota</taxon>
        <taxon>Coleoptera</taxon>
        <taxon>Polyphaga</taxon>
        <taxon>Cucujiformia</taxon>
        <taxon>Curculionidae</taxon>
        <taxon>Ceutorhynchinae</taxon>
        <taxon>Ceutorhynchus</taxon>
    </lineage>
</organism>
<keyword evidence="3" id="KW-1185">Reference proteome</keyword>
<proteinExistence type="predicted"/>
<protein>
    <submittedName>
        <fullName evidence="2">Uncharacterized protein</fullName>
    </submittedName>
</protein>
<keyword evidence="1" id="KW-0732">Signal</keyword>
<evidence type="ECO:0000313" key="2">
    <source>
        <dbReference type="EMBL" id="CAG9762413.1"/>
    </source>
</evidence>
<feature type="chain" id="PRO_5040498825" evidence="1">
    <location>
        <begin position="31"/>
        <end position="130"/>
    </location>
</feature>
<evidence type="ECO:0000313" key="3">
    <source>
        <dbReference type="Proteomes" id="UP001152799"/>
    </source>
</evidence>
<gene>
    <name evidence="2" type="ORF">CEUTPL_LOCUS3092</name>
</gene>
<feature type="signal peptide" evidence="1">
    <location>
        <begin position="1"/>
        <end position="30"/>
    </location>
</feature>
<dbReference type="AlphaFoldDB" id="A0A9N9ME09"/>